<evidence type="ECO:0000313" key="3">
    <source>
        <dbReference type="Proteomes" id="UP000599074"/>
    </source>
</evidence>
<dbReference type="Proteomes" id="UP000599074">
    <property type="component" value="Unassembled WGS sequence"/>
</dbReference>
<proteinExistence type="predicted"/>
<keyword evidence="1" id="KW-1133">Transmembrane helix</keyword>
<feature type="transmembrane region" description="Helical" evidence="1">
    <location>
        <begin position="66"/>
        <end position="87"/>
    </location>
</feature>
<reference evidence="2" key="1">
    <citation type="submission" date="2021-01" db="EMBL/GenBank/DDBJ databases">
        <title>Whole genome shotgun sequence of Planosporangium mesophilum NBRC 109066.</title>
        <authorList>
            <person name="Komaki H."/>
            <person name="Tamura T."/>
        </authorList>
    </citation>
    <scope>NUCLEOTIDE SEQUENCE</scope>
    <source>
        <strain evidence="2">NBRC 109066</strain>
    </source>
</reference>
<sequence length="181" mass="19906">MLDGDRPVLDAAEKWLPYRYGIRAREASVKQRWLPVGILGGEIFATNVVARWVVKLTGSGDRFTTRIGVVALITVAVVMAGAAFWWARRYPMSRVVGDLAPAALAACLLSVLLGPLLVGTTPLKDGVDFFINQILYFLVLAAGGAVFGVLVVMALGQDYKSQSWKRYADQLRSKPRRVVRR</sequence>
<feature type="transmembrane region" description="Helical" evidence="1">
    <location>
        <begin position="130"/>
        <end position="156"/>
    </location>
</feature>
<keyword evidence="1" id="KW-0812">Transmembrane</keyword>
<keyword evidence="1" id="KW-0472">Membrane</keyword>
<dbReference type="EMBL" id="BOON01000005">
    <property type="protein sequence ID" value="GII21101.1"/>
    <property type="molecule type" value="Genomic_DNA"/>
</dbReference>
<evidence type="ECO:0000313" key="2">
    <source>
        <dbReference type="EMBL" id="GII21101.1"/>
    </source>
</evidence>
<gene>
    <name evidence="2" type="ORF">Pme01_06980</name>
</gene>
<feature type="transmembrane region" description="Helical" evidence="1">
    <location>
        <begin position="99"/>
        <end position="118"/>
    </location>
</feature>
<comment type="caution">
    <text evidence="2">The sequence shown here is derived from an EMBL/GenBank/DDBJ whole genome shotgun (WGS) entry which is preliminary data.</text>
</comment>
<dbReference type="AlphaFoldDB" id="A0A8J3T9K2"/>
<accession>A0A8J3T9K2</accession>
<feature type="transmembrane region" description="Helical" evidence="1">
    <location>
        <begin position="33"/>
        <end position="54"/>
    </location>
</feature>
<name>A0A8J3T9K2_9ACTN</name>
<organism evidence="2 3">
    <name type="scientific">Planosporangium mesophilum</name>
    <dbReference type="NCBI Taxonomy" id="689768"/>
    <lineage>
        <taxon>Bacteria</taxon>
        <taxon>Bacillati</taxon>
        <taxon>Actinomycetota</taxon>
        <taxon>Actinomycetes</taxon>
        <taxon>Micromonosporales</taxon>
        <taxon>Micromonosporaceae</taxon>
        <taxon>Planosporangium</taxon>
    </lineage>
</organism>
<evidence type="ECO:0000256" key="1">
    <source>
        <dbReference type="SAM" id="Phobius"/>
    </source>
</evidence>
<keyword evidence="3" id="KW-1185">Reference proteome</keyword>
<protein>
    <submittedName>
        <fullName evidence="2">Uncharacterized protein</fullName>
    </submittedName>
</protein>